<comment type="cofactor">
    <cofactor evidence="1">
        <name>pyridoxal 5'-phosphate</name>
        <dbReference type="ChEBI" id="CHEBI:597326"/>
    </cofactor>
</comment>
<dbReference type="CDD" id="cd00609">
    <property type="entry name" value="AAT_like"/>
    <property type="match status" value="1"/>
</dbReference>
<dbReference type="Gene3D" id="3.40.640.10">
    <property type="entry name" value="Type I PLP-dependent aspartate aminotransferase-like (Major domain)"/>
    <property type="match status" value="1"/>
</dbReference>
<keyword evidence="2" id="KW-0663">Pyridoxal phosphate</keyword>
<dbReference type="GO" id="GO:0030170">
    <property type="term" value="F:pyridoxal phosphate binding"/>
    <property type="evidence" value="ECO:0007669"/>
    <property type="project" value="InterPro"/>
</dbReference>
<keyword evidence="4" id="KW-0032">Aminotransferase</keyword>
<dbReference type="Proteomes" id="UP000823611">
    <property type="component" value="Unassembled WGS sequence"/>
</dbReference>
<name>A0A9D9E0U6_9FIRM</name>
<organism evidence="4 5">
    <name type="scientific">Candidatus Fimicola merdigallinarum</name>
    <dbReference type="NCBI Taxonomy" id="2840819"/>
    <lineage>
        <taxon>Bacteria</taxon>
        <taxon>Bacillati</taxon>
        <taxon>Bacillota</taxon>
        <taxon>Clostridia</taxon>
        <taxon>Lachnospirales</taxon>
        <taxon>Lachnospiraceae</taxon>
        <taxon>Lachnospiraceae incertae sedis</taxon>
        <taxon>Candidatus Fimicola</taxon>
    </lineage>
</organism>
<comment type="caution">
    <text evidence="4">The sequence shown here is derived from an EMBL/GenBank/DDBJ whole genome shotgun (WGS) entry which is preliminary data.</text>
</comment>
<proteinExistence type="predicted"/>
<dbReference type="InterPro" id="IPR015421">
    <property type="entry name" value="PyrdxlP-dep_Trfase_major"/>
</dbReference>
<dbReference type="AlphaFoldDB" id="A0A9D9E0U6"/>
<evidence type="ECO:0000313" key="5">
    <source>
        <dbReference type="Proteomes" id="UP000823611"/>
    </source>
</evidence>
<reference evidence="4" key="2">
    <citation type="journal article" date="2021" name="PeerJ">
        <title>Extensive microbial diversity within the chicken gut microbiome revealed by metagenomics and culture.</title>
        <authorList>
            <person name="Gilroy R."/>
            <person name="Ravi A."/>
            <person name="Getino M."/>
            <person name="Pursley I."/>
            <person name="Horton D.L."/>
            <person name="Alikhan N.F."/>
            <person name="Baker D."/>
            <person name="Gharbi K."/>
            <person name="Hall N."/>
            <person name="Watson M."/>
            <person name="Adriaenssens E.M."/>
            <person name="Foster-Nyarko E."/>
            <person name="Jarju S."/>
            <person name="Secka A."/>
            <person name="Antonio M."/>
            <person name="Oren A."/>
            <person name="Chaudhuri R.R."/>
            <person name="La Ragione R."/>
            <person name="Hildebrand F."/>
            <person name="Pallen M.J."/>
        </authorList>
    </citation>
    <scope>NUCLEOTIDE SEQUENCE</scope>
    <source>
        <strain evidence="4">F6-4510</strain>
    </source>
</reference>
<gene>
    <name evidence="4" type="ORF">IAC55_06280</name>
</gene>
<dbReference type="PANTHER" id="PTHR42885">
    <property type="entry name" value="HISTIDINOL-PHOSPHATE AMINOTRANSFERASE-RELATED"/>
    <property type="match status" value="1"/>
</dbReference>
<feature type="domain" description="Aminotransferase class I/classII large" evidence="3">
    <location>
        <begin position="14"/>
        <end position="343"/>
    </location>
</feature>
<protein>
    <submittedName>
        <fullName evidence="4">Aminotransferase class I/II-fold pyridoxal phosphate-dependent enzyme</fullName>
    </submittedName>
</protein>
<dbReference type="InterPro" id="IPR015424">
    <property type="entry name" value="PyrdxlP-dep_Trfase"/>
</dbReference>
<keyword evidence="4" id="KW-0808">Transferase</keyword>
<dbReference type="InterPro" id="IPR015422">
    <property type="entry name" value="PyrdxlP-dep_Trfase_small"/>
</dbReference>
<dbReference type="Gene3D" id="3.90.1150.10">
    <property type="entry name" value="Aspartate Aminotransferase, domain 1"/>
    <property type="match status" value="1"/>
</dbReference>
<evidence type="ECO:0000256" key="2">
    <source>
        <dbReference type="ARBA" id="ARBA00022898"/>
    </source>
</evidence>
<evidence type="ECO:0000313" key="4">
    <source>
        <dbReference type="EMBL" id="MBO8434909.1"/>
    </source>
</evidence>
<reference evidence="4" key="1">
    <citation type="submission" date="2020-10" db="EMBL/GenBank/DDBJ databases">
        <authorList>
            <person name="Gilroy R."/>
        </authorList>
    </citation>
    <scope>NUCLEOTIDE SEQUENCE</scope>
    <source>
        <strain evidence="4">F6-4510</strain>
    </source>
</reference>
<accession>A0A9D9E0U6</accession>
<dbReference type="GO" id="GO:0008483">
    <property type="term" value="F:transaminase activity"/>
    <property type="evidence" value="ECO:0007669"/>
    <property type="project" value="UniProtKB-KW"/>
</dbReference>
<sequence>MNFHGGNIYEYNEDILDFSSNINPFGVSKKLKDEIYKRMDEVARYPDINYKRLKDNVARYLSVRSDMVTVGNGAVDIIYRAVSSIPKDKVFIMAPAFSEYRKSAEMSGKEYFEISAFDFSKKDFDCDFFDRNIEDNSIIIVCNPNNPTGKAIEKERILKLLDSAKEKNSFVILDETFIEFTCDEDKYSMVSSCLYYDNLIVIRAVTKFFGIAGIRLGYGVCKNSDINFKIENNSKPWDVNTFAVICSDVVFWDNEYIEKTREWIDSERKFVYENISKIAGFEIYETNSNFFMIKTEVSSDIIQKKLLKHNILIRQPKGFTGLSNNFIRVAVKDRLSNEKLINALRSEFVG</sequence>
<dbReference type="SUPFAM" id="SSF53383">
    <property type="entry name" value="PLP-dependent transferases"/>
    <property type="match status" value="1"/>
</dbReference>
<dbReference type="PANTHER" id="PTHR42885:SF1">
    <property type="entry name" value="THREONINE-PHOSPHATE DECARBOXYLASE"/>
    <property type="match status" value="1"/>
</dbReference>
<dbReference type="InterPro" id="IPR004839">
    <property type="entry name" value="Aminotransferase_I/II_large"/>
</dbReference>
<evidence type="ECO:0000259" key="3">
    <source>
        <dbReference type="Pfam" id="PF00155"/>
    </source>
</evidence>
<evidence type="ECO:0000256" key="1">
    <source>
        <dbReference type="ARBA" id="ARBA00001933"/>
    </source>
</evidence>
<dbReference type="Pfam" id="PF00155">
    <property type="entry name" value="Aminotran_1_2"/>
    <property type="match status" value="1"/>
</dbReference>
<dbReference type="EMBL" id="JADIMX010000117">
    <property type="protein sequence ID" value="MBO8434909.1"/>
    <property type="molecule type" value="Genomic_DNA"/>
</dbReference>